<dbReference type="SUPFAM" id="SSF52540">
    <property type="entry name" value="P-loop containing nucleoside triphosphate hydrolases"/>
    <property type="match status" value="1"/>
</dbReference>
<dbReference type="InterPro" id="IPR002078">
    <property type="entry name" value="Sigma_54_int"/>
</dbReference>
<dbReference type="Pfam" id="PF00158">
    <property type="entry name" value="Sigma54_activat"/>
    <property type="match status" value="1"/>
</dbReference>
<dbReference type="PROSITE" id="PS00675">
    <property type="entry name" value="SIGMA54_INTERACT_1"/>
    <property type="match status" value="1"/>
</dbReference>
<sequence>MWRETKILLIDDDSVRRHDLAVILSFLGEENLTSPSHEWEQAVTGLSSSREVLCVLIGTVSAAGGISSLLKTLAAWDEFLPILLLGDISSTELPDDQRRRVLSSLEMPPSYSKLLDSLHRAQVYREMYDQARERGRHREPNLFRSLVGTSRAIQHVRQMMQQVADTDASVLILGESGTGKEVVARNLHYHSKRRDAPFVPVNCGAIPAELLESELFGHEKGAFTGAITSRAGRFELANGGTLFLDEIGDMPLPMQVKLLRVLQERTFERVGSNKTQSADVRIIAATHKNLESMIEVGAFREDLYYRLNVFPIEMAPLRERVEDIPLLLNELISRMEHEKRGSIRFNSGAIMSLCRHAWPGNVRELANLVERMAIMHPYGVIGVAELPKKFRYVDDEDEQLVDSLRSDMEERVAINSNTPDFTTGAMLPPEGLDLKDYLGGLEQSLIQQALDDANGIVARAAERLRIRRTTLVEKMRKYGMSRREGEEQGDD</sequence>
<dbReference type="Gene3D" id="3.40.50.300">
    <property type="entry name" value="P-loop containing nucleotide triphosphate hydrolases"/>
    <property type="match status" value="1"/>
</dbReference>
<proteinExistence type="predicted"/>
<dbReference type="Gene3D" id="3.40.50.2300">
    <property type="match status" value="1"/>
</dbReference>
<dbReference type="InterPro" id="IPR025944">
    <property type="entry name" value="Sigma_54_int_dom_CS"/>
</dbReference>
<evidence type="ECO:0000313" key="10">
    <source>
        <dbReference type="Proteomes" id="UP000489190"/>
    </source>
</evidence>
<keyword evidence="1" id="KW-0547">Nucleotide-binding</keyword>
<dbReference type="InterPro" id="IPR025662">
    <property type="entry name" value="Sigma_54_int_dom_ATP-bd_1"/>
</dbReference>
<evidence type="ECO:0000313" key="7">
    <source>
        <dbReference type="EMBL" id="MQT48523.1"/>
    </source>
</evidence>
<reference evidence="9 10" key="1">
    <citation type="submission" date="2019-10" db="EMBL/GenBank/DDBJ databases">
        <title>Evaluation of single-gene subtyping targets for Pseudomonas.</title>
        <authorList>
            <person name="Reichler S.J."/>
            <person name="Orsi R.H."/>
            <person name="Wiedmann M."/>
            <person name="Martin N.H."/>
            <person name="Murphy S.I."/>
        </authorList>
    </citation>
    <scope>NUCLEOTIDE SEQUENCE [LARGE SCALE GENOMIC DNA]</scope>
    <source>
        <strain evidence="8 10">FSL R10-3254</strain>
        <strain evidence="7 9">FSL R10-3257</strain>
    </source>
</reference>
<dbReference type="EMBL" id="WIWI01000040">
    <property type="protein sequence ID" value="MQT90541.1"/>
    <property type="molecule type" value="Genomic_DNA"/>
</dbReference>
<dbReference type="InterPro" id="IPR009057">
    <property type="entry name" value="Homeodomain-like_sf"/>
</dbReference>
<dbReference type="GO" id="GO:0006355">
    <property type="term" value="P:regulation of DNA-templated transcription"/>
    <property type="evidence" value="ECO:0007669"/>
    <property type="project" value="InterPro"/>
</dbReference>
<evidence type="ECO:0000256" key="3">
    <source>
        <dbReference type="ARBA" id="ARBA00023015"/>
    </source>
</evidence>
<dbReference type="InterPro" id="IPR011006">
    <property type="entry name" value="CheY-like_superfamily"/>
</dbReference>
<dbReference type="GO" id="GO:0005524">
    <property type="term" value="F:ATP binding"/>
    <property type="evidence" value="ECO:0007669"/>
    <property type="project" value="UniProtKB-KW"/>
</dbReference>
<dbReference type="FunFam" id="3.40.50.300:FF:000006">
    <property type="entry name" value="DNA-binding transcriptional regulator NtrC"/>
    <property type="match status" value="1"/>
</dbReference>
<evidence type="ECO:0000256" key="5">
    <source>
        <dbReference type="ARBA" id="ARBA00023163"/>
    </source>
</evidence>
<keyword evidence="2" id="KW-0067">ATP-binding</keyword>
<dbReference type="PANTHER" id="PTHR32071:SF117">
    <property type="entry name" value="PTS-DEPENDENT DIHYDROXYACETONE KINASE OPERON REGULATORY PROTEIN-RELATED"/>
    <property type="match status" value="1"/>
</dbReference>
<dbReference type="CDD" id="cd00009">
    <property type="entry name" value="AAA"/>
    <property type="match status" value="1"/>
</dbReference>
<dbReference type="FunFam" id="1.10.10.60:FF:000260">
    <property type="entry name" value="Fis family transcriptional regulator"/>
    <property type="match status" value="1"/>
</dbReference>
<evidence type="ECO:0000313" key="9">
    <source>
        <dbReference type="Proteomes" id="UP000441404"/>
    </source>
</evidence>
<comment type="caution">
    <text evidence="7">The sequence shown here is derived from an EMBL/GenBank/DDBJ whole genome shotgun (WGS) entry which is preliminary data.</text>
</comment>
<dbReference type="Gene3D" id="1.10.10.60">
    <property type="entry name" value="Homeodomain-like"/>
    <property type="match status" value="1"/>
</dbReference>
<dbReference type="Pfam" id="PF25601">
    <property type="entry name" value="AAA_lid_14"/>
    <property type="match status" value="1"/>
</dbReference>
<name>A0A6A7YLM4_9PSED</name>
<accession>A0A6A7YLM4</accession>
<dbReference type="Gene3D" id="1.10.8.60">
    <property type="match status" value="1"/>
</dbReference>
<evidence type="ECO:0000256" key="2">
    <source>
        <dbReference type="ARBA" id="ARBA00022840"/>
    </source>
</evidence>
<dbReference type="RefSeq" id="WP_123752026.1">
    <property type="nucleotide sequence ID" value="NZ_CAKZJC010000041.1"/>
</dbReference>
<dbReference type="AlphaFoldDB" id="A0A6A7YLM4"/>
<dbReference type="InterPro" id="IPR058031">
    <property type="entry name" value="AAA_lid_NorR"/>
</dbReference>
<dbReference type="EMBL" id="WIWJ01000033">
    <property type="protein sequence ID" value="MQT48523.1"/>
    <property type="molecule type" value="Genomic_DNA"/>
</dbReference>
<dbReference type="SUPFAM" id="SSF52172">
    <property type="entry name" value="CheY-like"/>
    <property type="match status" value="1"/>
</dbReference>
<evidence type="ECO:0000259" key="6">
    <source>
        <dbReference type="PROSITE" id="PS50045"/>
    </source>
</evidence>
<keyword evidence="4" id="KW-0238">DNA-binding</keyword>
<evidence type="ECO:0000313" key="8">
    <source>
        <dbReference type="EMBL" id="MQT90541.1"/>
    </source>
</evidence>
<dbReference type="Proteomes" id="UP000489190">
    <property type="component" value="Unassembled WGS sequence"/>
</dbReference>
<evidence type="ECO:0000256" key="1">
    <source>
        <dbReference type="ARBA" id="ARBA00022741"/>
    </source>
</evidence>
<keyword evidence="3" id="KW-0805">Transcription regulation</keyword>
<gene>
    <name evidence="8" type="ORF">GHO39_15555</name>
    <name evidence="7" type="ORF">GHO40_17605</name>
</gene>
<keyword evidence="5" id="KW-0804">Transcription</keyword>
<dbReference type="SMART" id="SM00382">
    <property type="entry name" value="AAA"/>
    <property type="match status" value="1"/>
</dbReference>
<dbReference type="InterPro" id="IPR002197">
    <property type="entry name" value="HTH_Fis"/>
</dbReference>
<feature type="domain" description="Sigma-54 factor interaction" evidence="6">
    <location>
        <begin position="146"/>
        <end position="374"/>
    </location>
</feature>
<dbReference type="InterPro" id="IPR025943">
    <property type="entry name" value="Sigma_54_int_dom_ATP-bd_2"/>
</dbReference>
<protein>
    <submittedName>
        <fullName evidence="7">AAA domain-containing protein</fullName>
    </submittedName>
</protein>
<dbReference type="InterPro" id="IPR027417">
    <property type="entry name" value="P-loop_NTPase"/>
</dbReference>
<dbReference type="PROSITE" id="PS00676">
    <property type="entry name" value="SIGMA54_INTERACT_2"/>
    <property type="match status" value="1"/>
</dbReference>
<organism evidence="7 9">
    <name type="scientific">Pseudomonas helleri</name>
    <dbReference type="NCBI Taxonomy" id="1608996"/>
    <lineage>
        <taxon>Bacteria</taxon>
        <taxon>Pseudomonadati</taxon>
        <taxon>Pseudomonadota</taxon>
        <taxon>Gammaproteobacteria</taxon>
        <taxon>Pseudomonadales</taxon>
        <taxon>Pseudomonadaceae</taxon>
        <taxon>Pseudomonas</taxon>
    </lineage>
</organism>
<dbReference type="InterPro" id="IPR003593">
    <property type="entry name" value="AAA+_ATPase"/>
</dbReference>
<dbReference type="FunFam" id="1.10.8.60:FF:000037">
    <property type="entry name" value="Sigma-54-dependent Fis family transcriptional regulator"/>
    <property type="match status" value="1"/>
</dbReference>
<dbReference type="PRINTS" id="PR01590">
    <property type="entry name" value="HTHFIS"/>
</dbReference>
<dbReference type="GO" id="GO:0043565">
    <property type="term" value="F:sequence-specific DNA binding"/>
    <property type="evidence" value="ECO:0007669"/>
    <property type="project" value="InterPro"/>
</dbReference>
<dbReference type="PROSITE" id="PS00688">
    <property type="entry name" value="SIGMA54_INTERACT_3"/>
    <property type="match status" value="1"/>
</dbReference>
<dbReference type="InterPro" id="IPR010518">
    <property type="entry name" value="FleQ"/>
</dbReference>
<dbReference type="Pfam" id="PF06490">
    <property type="entry name" value="FleQ"/>
    <property type="match status" value="1"/>
</dbReference>
<dbReference type="Proteomes" id="UP000441404">
    <property type="component" value="Unassembled WGS sequence"/>
</dbReference>
<evidence type="ECO:0000256" key="4">
    <source>
        <dbReference type="ARBA" id="ARBA00023125"/>
    </source>
</evidence>
<dbReference type="PROSITE" id="PS50045">
    <property type="entry name" value="SIGMA54_INTERACT_4"/>
    <property type="match status" value="1"/>
</dbReference>
<dbReference type="Pfam" id="PF02954">
    <property type="entry name" value="HTH_8"/>
    <property type="match status" value="1"/>
</dbReference>
<dbReference type="SUPFAM" id="SSF46689">
    <property type="entry name" value="Homeodomain-like"/>
    <property type="match status" value="1"/>
</dbReference>
<dbReference type="PANTHER" id="PTHR32071">
    <property type="entry name" value="TRANSCRIPTIONAL REGULATORY PROTEIN"/>
    <property type="match status" value="1"/>
</dbReference>